<dbReference type="PANTHER" id="PTHR34473">
    <property type="entry name" value="UPF0699 TRANSMEMBRANE PROTEIN YDBS"/>
    <property type="match status" value="1"/>
</dbReference>
<evidence type="ECO:0000256" key="1">
    <source>
        <dbReference type="SAM" id="Phobius"/>
    </source>
</evidence>
<dbReference type="Pfam" id="PF03703">
    <property type="entry name" value="bPH_2"/>
    <property type="match status" value="1"/>
</dbReference>
<geneLocation type="plasmid" evidence="3">
    <name>pA501</name>
</geneLocation>
<reference evidence="3" key="1">
    <citation type="journal article" date="2006" name="J. Biotechnol.">
        <title>Under the influence of the active deodorant ingredient 4-hydroxy-3-methoxybenzyl alcohol, the skin bacterium Corynebacterium jeikeium moderately responds with differential gene expression.</title>
        <authorList>
            <person name="Brune I."/>
            <person name="Becker A."/>
            <person name="Paarmann D."/>
            <person name="Albersmeier A."/>
            <person name="Kalinowski J."/>
            <person name="Puhler A."/>
            <person name="Tauch A."/>
        </authorList>
    </citation>
    <scope>NUCLEOTIDE SEQUENCE</scope>
    <source>
        <strain evidence="3">A501</strain>
        <plasmid evidence="3">pA501</plasmid>
    </source>
</reference>
<feature type="transmembrane region" description="Helical" evidence="1">
    <location>
        <begin position="379"/>
        <end position="399"/>
    </location>
</feature>
<dbReference type="PANTHER" id="PTHR34473:SF2">
    <property type="entry name" value="UPF0699 TRANSMEMBRANE PROTEIN YDBT"/>
    <property type="match status" value="1"/>
</dbReference>
<feature type="transmembrane region" description="Helical" evidence="1">
    <location>
        <begin position="354"/>
        <end position="373"/>
    </location>
</feature>
<keyword evidence="1" id="KW-0812">Transmembrane</keyword>
<feature type="transmembrane region" description="Helical" evidence="1">
    <location>
        <begin position="27"/>
        <end position="50"/>
    </location>
</feature>
<accession>Q83ZU6</accession>
<feature type="transmembrane region" description="Helical" evidence="1">
    <location>
        <begin position="228"/>
        <end position="250"/>
    </location>
</feature>
<keyword evidence="1" id="KW-1133">Transmembrane helix</keyword>
<dbReference type="InterPro" id="IPR005182">
    <property type="entry name" value="YdbS-like_PH"/>
</dbReference>
<feature type="transmembrane region" description="Helical" evidence="1">
    <location>
        <begin position="188"/>
        <end position="208"/>
    </location>
</feature>
<dbReference type="RefSeq" id="WP_011113065.1">
    <property type="nucleotide sequence ID" value="NC_004774.1"/>
</dbReference>
<organism evidence="3">
    <name type="scientific">Corynebacterium jeikeium</name>
    <dbReference type="NCBI Taxonomy" id="38289"/>
    <lineage>
        <taxon>Bacteria</taxon>
        <taxon>Bacillati</taxon>
        <taxon>Actinomycetota</taxon>
        <taxon>Actinomycetes</taxon>
        <taxon>Mycobacteriales</taxon>
        <taxon>Corynebacteriaceae</taxon>
        <taxon>Corynebacterium</taxon>
    </lineage>
</organism>
<proteinExistence type="predicted"/>
<evidence type="ECO:0000259" key="2">
    <source>
        <dbReference type="Pfam" id="PF03703"/>
    </source>
</evidence>
<keyword evidence="3" id="KW-0614">Plasmid</keyword>
<keyword evidence="1" id="KW-0472">Membrane</keyword>
<feature type="domain" description="YdbS-like PH" evidence="2">
    <location>
        <begin position="68"/>
        <end position="138"/>
    </location>
</feature>
<protein>
    <submittedName>
        <fullName evidence="3">BlsF</fullName>
    </submittedName>
</protein>
<evidence type="ECO:0000313" key="3">
    <source>
        <dbReference type="EMBL" id="AAP22002.1"/>
    </source>
</evidence>
<sequence length="484" mass="52563">MELKNSKRGILLEIVSLLPNSIPVYSILFGFMFVADGVWFGTLVVSAVYYSWTRVYRILISTVGISGWATDAGISIGRGISSKRYISSKWAGVSGVEIEENLLLRWLGCKRLKVYFAGSSLETAVFCCLSPENAYAVRDRFRLVSIPDDAPDRDSTAVSKFTEEAERGSEVSLSGFRLGVAALSSGRFLLVLPFLLSVTNTLGISFIGEESIGVFVSSGGVLAATLKVFLTSLSLVAVGIVFFVVLYHGWSVCVSGGGIRVSYGSFNRKDTVVHAADVQAVFLTRTIAYSAVKAWRLSVQCRSSDEGSRVRLISPLIRDTELDDVLDKLGVRGSRMVRNGISSRSVSLASHCRSAIFPFVLLVGSCCLCAQLVVNRDLFLAGAIVSAIVACLFVVWLALQSASIGECANGHCILSRSGLFRFRVCVFYLDSIDSWKVVEWFKRNPVFSLFILGFNVSGVKKRVFASRSAPVSRNIADALEAGVT</sequence>
<name>Q83ZU6_CORJE</name>
<dbReference type="AlphaFoldDB" id="Q83ZU6"/>
<gene>
    <name evidence="3" type="primary">blsF</name>
</gene>
<dbReference type="EMBL" id="AY266269">
    <property type="protein sequence ID" value="AAP22002.1"/>
    <property type="molecule type" value="Genomic_DNA"/>
</dbReference>